<dbReference type="PRINTS" id="PR00035">
    <property type="entry name" value="HTHGNTR"/>
</dbReference>
<dbReference type="SUPFAM" id="SSF46785">
    <property type="entry name" value="Winged helix' DNA-binding domain"/>
    <property type="match status" value="1"/>
</dbReference>
<dbReference type="InterPro" id="IPR036390">
    <property type="entry name" value="WH_DNA-bd_sf"/>
</dbReference>
<dbReference type="Pfam" id="PF07729">
    <property type="entry name" value="FCD"/>
    <property type="match status" value="1"/>
</dbReference>
<dbReference type="Gene3D" id="1.20.120.530">
    <property type="entry name" value="GntR ligand-binding domain-like"/>
    <property type="match status" value="1"/>
</dbReference>
<dbReference type="Pfam" id="PF00392">
    <property type="entry name" value="GntR"/>
    <property type="match status" value="1"/>
</dbReference>
<proteinExistence type="predicted"/>
<evidence type="ECO:0000313" key="5">
    <source>
        <dbReference type="EMBL" id="GAA4971015.1"/>
    </source>
</evidence>
<dbReference type="Gene3D" id="1.10.10.10">
    <property type="entry name" value="Winged helix-like DNA-binding domain superfamily/Winged helix DNA-binding domain"/>
    <property type="match status" value="1"/>
</dbReference>
<reference evidence="6" key="1">
    <citation type="journal article" date="2019" name="Int. J. Syst. Evol. Microbiol.">
        <title>The Global Catalogue of Microorganisms (GCM) 10K type strain sequencing project: providing services to taxonomists for standard genome sequencing and annotation.</title>
        <authorList>
            <consortium name="The Broad Institute Genomics Platform"/>
            <consortium name="The Broad Institute Genome Sequencing Center for Infectious Disease"/>
            <person name="Wu L."/>
            <person name="Ma J."/>
        </authorList>
    </citation>
    <scope>NUCLEOTIDE SEQUENCE [LARGE SCALE GENOMIC DNA]</scope>
    <source>
        <strain evidence="6">JCM 17657</strain>
    </source>
</reference>
<accession>A0ABP9HI74</accession>
<dbReference type="InterPro" id="IPR036388">
    <property type="entry name" value="WH-like_DNA-bd_sf"/>
</dbReference>
<dbReference type="PANTHER" id="PTHR43537:SF24">
    <property type="entry name" value="GLUCONATE OPERON TRANSCRIPTIONAL REPRESSOR"/>
    <property type="match status" value="1"/>
</dbReference>
<keyword evidence="3" id="KW-0804">Transcription</keyword>
<dbReference type="InterPro" id="IPR011711">
    <property type="entry name" value="GntR_C"/>
</dbReference>
<keyword evidence="1" id="KW-0805">Transcription regulation</keyword>
<comment type="caution">
    <text evidence="5">The sequence shown here is derived from an EMBL/GenBank/DDBJ whole genome shotgun (WGS) entry which is preliminary data.</text>
</comment>
<sequence length="267" mass="30046">MPRSGRTVEEIYGELRERILDGVYPPGIRLSQQTLADELSVSRTPLREALHRLEADGLVVAEANRGMTVSPAHHEQAEQSYAVRLLVEPPLVAALVGEITEKDVEVMGEALEEMERVSARTKDFQKAHLRFHTILLHRYPPLLADMTTQQHSRIVRHQRLHMSRPTVPDDFTRIDRQFLEAVRDGDGERARQLLELHLIDAALGMALDIDPDYRFDSLLIAARGLGVELEHAADGSVSRPVRLTWQRPGAVPMPHTVTSNLEHHSAT</sequence>
<dbReference type="Proteomes" id="UP001500610">
    <property type="component" value="Unassembled WGS sequence"/>
</dbReference>
<dbReference type="EMBL" id="BAABIV010000002">
    <property type="protein sequence ID" value="GAA4971015.1"/>
    <property type="molecule type" value="Genomic_DNA"/>
</dbReference>
<dbReference type="InterPro" id="IPR000524">
    <property type="entry name" value="Tscrpt_reg_HTH_GntR"/>
</dbReference>
<protein>
    <recommendedName>
        <fullName evidence="4">HTH gntR-type domain-containing protein</fullName>
    </recommendedName>
</protein>
<evidence type="ECO:0000313" key="6">
    <source>
        <dbReference type="Proteomes" id="UP001500610"/>
    </source>
</evidence>
<gene>
    <name evidence="5" type="ORF">GCM10023257_03800</name>
</gene>
<name>A0ABP9HI74_9ACTN</name>
<dbReference type="SMART" id="SM00345">
    <property type="entry name" value="HTH_GNTR"/>
    <property type="match status" value="1"/>
</dbReference>
<dbReference type="PANTHER" id="PTHR43537">
    <property type="entry name" value="TRANSCRIPTIONAL REGULATOR, GNTR FAMILY"/>
    <property type="match status" value="1"/>
</dbReference>
<dbReference type="RefSeq" id="WP_226029098.1">
    <property type="nucleotide sequence ID" value="NZ_BAABIV010000002.1"/>
</dbReference>
<evidence type="ECO:0000259" key="4">
    <source>
        <dbReference type="PROSITE" id="PS50949"/>
    </source>
</evidence>
<dbReference type="CDD" id="cd07377">
    <property type="entry name" value="WHTH_GntR"/>
    <property type="match status" value="1"/>
</dbReference>
<dbReference type="InterPro" id="IPR008920">
    <property type="entry name" value="TF_FadR/GntR_C"/>
</dbReference>
<keyword evidence="2" id="KW-0238">DNA-binding</keyword>
<evidence type="ECO:0000256" key="1">
    <source>
        <dbReference type="ARBA" id="ARBA00023015"/>
    </source>
</evidence>
<dbReference type="SUPFAM" id="SSF48008">
    <property type="entry name" value="GntR ligand-binding domain-like"/>
    <property type="match status" value="1"/>
</dbReference>
<organism evidence="5 6">
    <name type="scientific">Streptomyces hyderabadensis</name>
    <dbReference type="NCBI Taxonomy" id="598549"/>
    <lineage>
        <taxon>Bacteria</taxon>
        <taxon>Bacillati</taxon>
        <taxon>Actinomycetota</taxon>
        <taxon>Actinomycetes</taxon>
        <taxon>Kitasatosporales</taxon>
        <taxon>Streptomycetaceae</taxon>
        <taxon>Streptomyces</taxon>
    </lineage>
</organism>
<dbReference type="PROSITE" id="PS50949">
    <property type="entry name" value="HTH_GNTR"/>
    <property type="match status" value="1"/>
</dbReference>
<evidence type="ECO:0000256" key="2">
    <source>
        <dbReference type="ARBA" id="ARBA00023125"/>
    </source>
</evidence>
<keyword evidence="6" id="KW-1185">Reference proteome</keyword>
<evidence type="ECO:0000256" key="3">
    <source>
        <dbReference type="ARBA" id="ARBA00023163"/>
    </source>
</evidence>
<feature type="domain" description="HTH gntR-type" evidence="4">
    <location>
        <begin position="5"/>
        <end position="72"/>
    </location>
</feature>
<dbReference type="SMART" id="SM00895">
    <property type="entry name" value="FCD"/>
    <property type="match status" value="1"/>
</dbReference>